<feature type="signal peptide" evidence="1">
    <location>
        <begin position="1"/>
        <end position="26"/>
    </location>
</feature>
<dbReference type="PANTHER" id="PTHR36573:SF1">
    <property type="entry name" value="INTERMEMBRANE PHOSPHOLIPID TRANSPORT SYSTEM BINDING PROTEIN MLAC"/>
    <property type="match status" value="1"/>
</dbReference>
<evidence type="ECO:0000313" key="2">
    <source>
        <dbReference type="EMBL" id="NIY71667.1"/>
    </source>
</evidence>
<dbReference type="InterPro" id="IPR006311">
    <property type="entry name" value="TAT_signal"/>
</dbReference>
<dbReference type="PANTHER" id="PTHR36573">
    <property type="entry name" value="INTERMEMBRANE PHOSPHOLIPID TRANSPORT SYSTEM BINDING PROTEIN MLAC"/>
    <property type="match status" value="1"/>
</dbReference>
<dbReference type="PROSITE" id="PS51318">
    <property type="entry name" value="TAT"/>
    <property type="match status" value="1"/>
</dbReference>
<protein>
    <submittedName>
        <fullName evidence="2">ABC transporter substrate-binding protein</fullName>
    </submittedName>
</protein>
<name>A0ABX0VYD4_9RHOB</name>
<dbReference type="Pfam" id="PF05494">
    <property type="entry name" value="MlaC"/>
    <property type="match status" value="1"/>
</dbReference>
<keyword evidence="1" id="KW-0732">Signal</keyword>
<comment type="caution">
    <text evidence="2">The sequence shown here is derived from an EMBL/GenBank/DDBJ whole genome shotgun (WGS) entry which is preliminary data.</text>
</comment>
<dbReference type="RefSeq" id="WP_167636697.1">
    <property type="nucleotide sequence ID" value="NZ_JAATOP010000002.1"/>
</dbReference>
<accession>A0ABX0VYD4</accession>
<sequence length="198" mass="21474">MTFALNRRTFITLAGAAALLPASAFALSSDQARQLVDALVAEINATIASGKSESAMIQDFAGIFDRYADVPIIARTAMGVDWRRASADQQKRFTEAFKGYAARKYGGRFREFVGGRIEVRDVVTVPNGVEVRAMAILPGQAPFEVSFVISDGSGSPRFINLFIEGVNMITSERTEIGAMLDRQRGDIDAMIADLQKAS</sequence>
<dbReference type="EMBL" id="JAATOP010000002">
    <property type="protein sequence ID" value="NIY71667.1"/>
    <property type="molecule type" value="Genomic_DNA"/>
</dbReference>
<keyword evidence="3" id="KW-1185">Reference proteome</keyword>
<dbReference type="InterPro" id="IPR008869">
    <property type="entry name" value="MlaC/ttg2D"/>
</dbReference>
<dbReference type="InterPro" id="IPR042245">
    <property type="entry name" value="Tgt2/MlaC_sf"/>
</dbReference>
<feature type="chain" id="PRO_5046954199" evidence="1">
    <location>
        <begin position="27"/>
        <end position="198"/>
    </location>
</feature>
<reference evidence="2 3" key="1">
    <citation type="submission" date="2020-03" db="EMBL/GenBank/DDBJ databases">
        <title>Bacterial isolates of synthetic phycosphere.</title>
        <authorList>
            <person name="Fu H."/>
            <person name="Moran M.A."/>
        </authorList>
    </citation>
    <scope>NUCLEOTIDE SEQUENCE [LARGE SCALE GENOMIC DNA]</scope>
    <source>
        <strain evidence="2 3">HF1</strain>
    </source>
</reference>
<dbReference type="Gene3D" id="3.10.450.710">
    <property type="entry name" value="Tgt2/MlaC"/>
    <property type="match status" value="1"/>
</dbReference>
<proteinExistence type="predicted"/>
<dbReference type="Proteomes" id="UP000709466">
    <property type="component" value="Unassembled WGS sequence"/>
</dbReference>
<evidence type="ECO:0000313" key="3">
    <source>
        <dbReference type="Proteomes" id="UP000709466"/>
    </source>
</evidence>
<gene>
    <name evidence="2" type="ORF">HCZ30_04365</name>
</gene>
<evidence type="ECO:0000256" key="1">
    <source>
        <dbReference type="SAM" id="SignalP"/>
    </source>
</evidence>
<organism evidence="2 3">
    <name type="scientific">Marivivens donghaensis</name>
    <dbReference type="NCBI Taxonomy" id="1699413"/>
    <lineage>
        <taxon>Bacteria</taxon>
        <taxon>Pseudomonadati</taxon>
        <taxon>Pseudomonadota</taxon>
        <taxon>Alphaproteobacteria</taxon>
        <taxon>Rhodobacterales</taxon>
        <taxon>Paracoccaceae</taxon>
        <taxon>Marivivens group</taxon>
        <taxon>Marivivens</taxon>
    </lineage>
</organism>